<feature type="domain" description="HTH luxR-type" evidence="4">
    <location>
        <begin position="148"/>
        <end position="213"/>
    </location>
</feature>
<dbReference type="PROSITE" id="PS50043">
    <property type="entry name" value="HTH_LUXR_2"/>
    <property type="match status" value="1"/>
</dbReference>
<gene>
    <name evidence="6" type="ordered locus">Spirs_4097</name>
</gene>
<dbReference type="CDD" id="cd06170">
    <property type="entry name" value="LuxR_C_like"/>
    <property type="match status" value="1"/>
</dbReference>
<dbReference type="EMBL" id="CP002116">
    <property type="protein sequence ID" value="ADK83178.1"/>
    <property type="molecule type" value="Genomic_DNA"/>
</dbReference>
<dbReference type="InterPro" id="IPR001789">
    <property type="entry name" value="Sig_transdc_resp-reg_receiver"/>
</dbReference>
<feature type="modified residue" description="4-aspartylphosphate" evidence="3">
    <location>
        <position position="55"/>
    </location>
</feature>
<dbReference type="InterPro" id="IPR016032">
    <property type="entry name" value="Sig_transdc_resp-reg_C-effctor"/>
</dbReference>
<dbReference type="PANTHER" id="PTHR43214">
    <property type="entry name" value="TWO-COMPONENT RESPONSE REGULATOR"/>
    <property type="match status" value="1"/>
</dbReference>
<sequence length="214" mass="24233">MIRILIADDQELFAESLKTLLTTYTDDIEIVGIAENGRKAISWVENTTIDIILMDVKMPELDGVEATKIILQSHKSIKVVMLSTFKEIDFVKRALRYGALGYLLKDISPTELIASIRAAYNGATQISPAIAANIVESKYTDKDNNGTSIEWYKDLTKREKEIFKLISRGYDNTEIADELCIAYQTVRNYVSSIISKLGIKNRYEIIKLANRMLK</sequence>
<dbReference type="AlphaFoldDB" id="E1R9K9"/>
<dbReference type="PANTHER" id="PTHR43214:SF43">
    <property type="entry name" value="TWO-COMPONENT RESPONSE REGULATOR"/>
    <property type="match status" value="1"/>
</dbReference>
<dbReference type="Pfam" id="PF00072">
    <property type="entry name" value="Response_reg"/>
    <property type="match status" value="1"/>
</dbReference>
<dbReference type="Gene3D" id="3.40.50.2300">
    <property type="match status" value="1"/>
</dbReference>
<dbReference type="Proteomes" id="UP000002318">
    <property type="component" value="Chromosome"/>
</dbReference>
<proteinExistence type="predicted"/>
<dbReference type="InterPro" id="IPR000792">
    <property type="entry name" value="Tscrpt_reg_LuxR_C"/>
</dbReference>
<dbReference type="PRINTS" id="PR00038">
    <property type="entry name" value="HTHLUXR"/>
</dbReference>
<accession>E1R9K9</accession>
<dbReference type="KEGG" id="ssm:Spirs_4097"/>
<dbReference type="SUPFAM" id="SSF46894">
    <property type="entry name" value="C-terminal effector domain of the bipartite response regulators"/>
    <property type="match status" value="1"/>
</dbReference>
<dbReference type="GO" id="GO:0006355">
    <property type="term" value="P:regulation of DNA-templated transcription"/>
    <property type="evidence" value="ECO:0007669"/>
    <property type="project" value="InterPro"/>
</dbReference>
<dbReference type="eggNOG" id="COG2197">
    <property type="taxonomic scope" value="Bacteria"/>
</dbReference>
<evidence type="ECO:0000259" key="4">
    <source>
        <dbReference type="PROSITE" id="PS50043"/>
    </source>
</evidence>
<evidence type="ECO:0000259" key="5">
    <source>
        <dbReference type="PROSITE" id="PS50110"/>
    </source>
</evidence>
<keyword evidence="1 3" id="KW-0597">Phosphoprotein</keyword>
<dbReference type="PROSITE" id="PS50110">
    <property type="entry name" value="RESPONSE_REGULATORY"/>
    <property type="match status" value="1"/>
</dbReference>
<evidence type="ECO:0000256" key="1">
    <source>
        <dbReference type="ARBA" id="ARBA00022553"/>
    </source>
</evidence>
<organism evidence="6 7">
    <name type="scientific">Sediminispirochaeta smaragdinae (strain DSM 11293 / JCM 15392 / SEBR 4228)</name>
    <name type="common">Spirochaeta smaragdinae</name>
    <dbReference type="NCBI Taxonomy" id="573413"/>
    <lineage>
        <taxon>Bacteria</taxon>
        <taxon>Pseudomonadati</taxon>
        <taxon>Spirochaetota</taxon>
        <taxon>Spirochaetia</taxon>
        <taxon>Spirochaetales</taxon>
        <taxon>Spirochaetaceae</taxon>
        <taxon>Sediminispirochaeta</taxon>
    </lineage>
</organism>
<dbReference type="InterPro" id="IPR058245">
    <property type="entry name" value="NreC/VraR/RcsB-like_REC"/>
</dbReference>
<name>E1R9K9_SEDSS</name>
<evidence type="ECO:0000256" key="2">
    <source>
        <dbReference type="ARBA" id="ARBA00023125"/>
    </source>
</evidence>
<evidence type="ECO:0000313" key="7">
    <source>
        <dbReference type="Proteomes" id="UP000002318"/>
    </source>
</evidence>
<dbReference type="SUPFAM" id="SSF52172">
    <property type="entry name" value="CheY-like"/>
    <property type="match status" value="1"/>
</dbReference>
<dbReference type="OrthoDB" id="9779069at2"/>
<dbReference type="CDD" id="cd17535">
    <property type="entry name" value="REC_NarL-like"/>
    <property type="match status" value="1"/>
</dbReference>
<evidence type="ECO:0000313" key="6">
    <source>
        <dbReference type="EMBL" id="ADK83178.1"/>
    </source>
</evidence>
<reference evidence="6 7" key="1">
    <citation type="journal article" date="2010" name="Stand. Genomic Sci.">
        <title>Complete genome sequence of Spirochaeta smaragdinae type strain (SEBR 4228).</title>
        <authorList>
            <person name="Mavromatis K."/>
            <person name="Yasawong M."/>
            <person name="Chertkov O."/>
            <person name="Lapidus A."/>
            <person name="Lucas S."/>
            <person name="Nolan M."/>
            <person name="Del Rio T.G."/>
            <person name="Tice H."/>
            <person name="Cheng J.F."/>
            <person name="Pitluck S."/>
            <person name="Liolios K."/>
            <person name="Ivanova N."/>
            <person name="Tapia R."/>
            <person name="Han C."/>
            <person name="Bruce D."/>
            <person name="Goodwin L."/>
            <person name="Pati A."/>
            <person name="Chen A."/>
            <person name="Palaniappan K."/>
            <person name="Land M."/>
            <person name="Hauser L."/>
            <person name="Chang Y.J."/>
            <person name="Jeffries C.D."/>
            <person name="Detter J.C."/>
            <person name="Rohde M."/>
            <person name="Brambilla E."/>
            <person name="Spring S."/>
            <person name="Goker M."/>
            <person name="Sikorski J."/>
            <person name="Woyke T."/>
            <person name="Bristow J."/>
            <person name="Eisen J.A."/>
            <person name="Markowitz V."/>
            <person name="Hugenholtz P."/>
            <person name="Klenk H.P."/>
            <person name="Kyrpides N.C."/>
        </authorList>
    </citation>
    <scope>NUCLEOTIDE SEQUENCE [LARGE SCALE GENOMIC DNA]</scope>
    <source>
        <strain evidence="7">DSM 11293 / JCM 15392 / SEBR 4228</strain>
    </source>
</reference>
<protein>
    <submittedName>
        <fullName evidence="6">Two component transcriptional regulator, LuxR family</fullName>
    </submittedName>
</protein>
<feature type="domain" description="Response regulatory" evidence="5">
    <location>
        <begin position="3"/>
        <end position="120"/>
    </location>
</feature>
<dbReference type="PROSITE" id="PS00622">
    <property type="entry name" value="HTH_LUXR_1"/>
    <property type="match status" value="1"/>
</dbReference>
<dbReference type="GO" id="GO:0000160">
    <property type="term" value="P:phosphorelay signal transduction system"/>
    <property type="evidence" value="ECO:0007669"/>
    <property type="project" value="InterPro"/>
</dbReference>
<dbReference type="SMART" id="SM00421">
    <property type="entry name" value="HTH_LUXR"/>
    <property type="match status" value="1"/>
</dbReference>
<dbReference type="SMART" id="SM00448">
    <property type="entry name" value="REC"/>
    <property type="match status" value="1"/>
</dbReference>
<dbReference type="InterPro" id="IPR011006">
    <property type="entry name" value="CheY-like_superfamily"/>
</dbReference>
<evidence type="ECO:0000256" key="3">
    <source>
        <dbReference type="PROSITE-ProRule" id="PRU00169"/>
    </source>
</evidence>
<dbReference type="InterPro" id="IPR039420">
    <property type="entry name" value="WalR-like"/>
</dbReference>
<dbReference type="GO" id="GO:0003677">
    <property type="term" value="F:DNA binding"/>
    <property type="evidence" value="ECO:0007669"/>
    <property type="project" value="UniProtKB-KW"/>
</dbReference>
<dbReference type="STRING" id="573413.Spirs_4097"/>
<dbReference type="HOGENOM" id="CLU_000445_90_10_12"/>
<keyword evidence="7" id="KW-1185">Reference proteome</keyword>
<dbReference type="RefSeq" id="WP_013256634.1">
    <property type="nucleotide sequence ID" value="NC_014364.1"/>
</dbReference>
<dbReference type="Pfam" id="PF00196">
    <property type="entry name" value="GerE"/>
    <property type="match status" value="1"/>
</dbReference>
<keyword evidence="2" id="KW-0238">DNA-binding</keyword>